<dbReference type="InterPro" id="IPR001991">
    <property type="entry name" value="Na-dicarboxylate_symporter"/>
</dbReference>
<dbReference type="GO" id="GO:0006835">
    <property type="term" value="P:dicarboxylic acid transport"/>
    <property type="evidence" value="ECO:0007669"/>
    <property type="project" value="TreeGrafter"/>
</dbReference>
<dbReference type="PANTHER" id="PTHR42865:SF7">
    <property type="entry name" value="PROTON_GLUTAMATE-ASPARTATE SYMPORTER"/>
    <property type="match status" value="1"/>
</dbReference>
<feature type="transmembrane region" description="Helical" evidence="10">
    <location>
        <begin position="222"/>
        <end position="247"/>
    </location>
</feature>
<dbReference type="SUPFAM" id="SSF118215">
    <property type="entry name" value="Proton glutamate symport protein"/>
    <property type="match status" value="1"/>
</dbReference>
<evidence type="ECO:0000256" key="7">
    <source>
        <dbReference type="ARBA" id="ARBA00022989"/>
    </source>
</evidence>
<organism evidence="12 13">
    <name type="scientific">Methylobacterium dankookense</name>
    <dbReference type="NCBI Taxonomy" id="560405"/>
    <lineage>
        <taxon>Bacteria</taxon>
        <taxon>Pseudomonadati</taxon>
        <taxon>Pseudomonadota</taxon>
        <taxon>Alphaproteobacteria</taxon>
        <taxon>Hyphomicrobiales</taxon>
        <taxon>Methylobacteriaceae</taxon>
        <taxon>Methylobacterium</taxon>
    </lineage>
</organism>
<dbReference type="AlphaFoldDB" id="A0A564FWW4"/>
<evidence type="ECO:0000256" key="2">
    <source>
        <dbReference type="ARBA" id="ARBA00006148"/>
    </source>
</evidence>
<evidence type="ECO:0000313" key="11">
    <source>
        <dbReference type="EMBL" id="GJD57895.1"/>
    </source>
</evidence>
<dbReference type="PANTHER" id="PTHR42865">
    <property type="entry name" value="PROTON/GLUTAMATE-ASPARTATE SYMPORTER"/>
    <property type="match status" value="1"/>
</dbReference>
<dbReference type="InterPro" id="IPR036458">
    <property type="entry name" value="Na:dicarbo_symporter_sf"/>
</dbReference>
<evidence type="ECO:0000313" key="12">
    <source>
        <dbReference type="EMBL" id="VUF12256.1"/>
    </source>
</evidence>
<dbReference type="Proteomes" id="UP000401717">
    <property type="component" value="Unassembled WGS sequence"/>
</dbReference>
<dbReference type="Pfam" id="PF00375">
    <property type="entry name" value="SDF"/>
    <property type="match status" value="1"/>
</dbReference>
<dbReference type="InterPro" id="IPR018107">
    <property type="entry name" value="Na-dicarboxylate_symporter_CS"/>
</dbReference>
<reference evidence="12 13" key="1">
    <citation type="submission" date="2019-06" db="EMBL/GenBank/DDBJ databases">
        <authorList>
            <person name="Rodrigo-Torres L."/>
            <person name="Arahal R. D."/>
            <person name="Lucena T."/>
        </authorList>
    </citation>
    <scope>NUCLEOTIDE SEQUENCE [LARGE SCALE GENOMIC DNA]</scope>
    <source>
        <strain evidence="12 13">SW08-7</strain>
    </source>
</reference>
<keyword evidence="8 10" id="KW-0472">Membrane</keyword>
<evidence type="ECO:0000256" key="1">
    <source>
        <dbReference type="ARBA" id="ARBA00004429"/>
    </source>
</evidence>
<gene>
    <name evidence="12" type="primary">gltP</name>
    <name evidence="11" type="ORF">IFDJLNFL_3808</name>
    <name evidence="12" type="ORF">MTDSW087_01945</name>
</gene>
<evidence type="ECO:0000313" key="13">
    <source>
        <dbReference type="Proteomes" id="UP000401717"/>
    </source>
</evidence>
<feature type="transmembrane region" description="Helical" evidence="10">
    <location>
        <begin position="253"/>
        <end position="276"/>
    </location>
</feature>
<feature type="region of interest" description="Disordered" evidence="9">
    <location>
        <begin position="438"/>
        <end position="461"/>
    </location>
</feature>
<dbReference type="FunFam" id="1.10.3860.10:FF:000001">
    <property type="entry name" value="C4-dicarboxylate transport protein"/>
    <property type="match status" value="1"/>
</dbReference>
<feature type="transmembrane region" description="Helical" evidence="10">
    <location>
        <begin position="180"/>
        <end position="201"/>
    </location>
</feature>
<dbReference type="PROSITE" id="PS00714">
    <property type="entry name" value="NA_DICARBOXYL_SYMP_2"/>
    <property type="match status" value="1"/>
</dbReference>
<accession>A0A564FWW4</accession>
<name>A0A564FWW4_9HYPH</name>
<feature type="region of interest" description="Disordered" evidence="9">
    <location>
        <begin position="1"/>
        <end position="27"/>
    </location>
</feature>
<feature type="transmembrane region" description="Helical" evidence="10">
    <location>
        <begin position="342"/>
        <end position="368"/>
    </location>
</feature>
<keyword evidence="6" id="KW-0769">Symport</keyword>
<evidence type="ECO:0000256" key="5">
    <source>
        <dbReference type="ARBA" id="ARBA00022692"/>
    </source>
</evidence>
<reference evidence="11" key="2">
    <citation type="journal article" date="2021" name="Front. Microbiol.">
        <title>Comprehensive Comparative Genomics and Phenotyping of Methylobacterium Species.</title>
        <authorList>
            <person name="Alessa O."/>
            <person name="Ogura Y."/>
            <person name="Fujitani Y."/>
            <person name="Takami H."/>
            <person name="Hayashi T."/>
            <person name="Sahin N."/>
            <person name="Tani A."/>
        </authorList>
    </citation>
    <scope>NUCLEOTIDE SEQUENCE</scope>
    <source>
        <strain evidence="11">DSM 22415</strain>
    </source>
</reference>
<feature type="transmembrane region" description="Helical" evidence="10">
    <location>
        <begin position="107"/>
        <end position="133"/>
    </location>
</feature>
<feature type="transmembrane region" description="Helical" evidence="10">
    <location>
        <begin position="74"/>
        <end position="95"/>
    </location>
</feature>
<sequence length="461" mass="47717">MTQVHATQADPTQADPTQADPTQADAAPRSGRLTLYTGAGLVLGIAVGAALHAHAAGPEEAKALAAHFTLATDIFLRLIKMIIAPLVFATIVAGIASFGDARSVGRVAALAMGWFLTASVVSLTLGLIAANLFQPGAGLALPLPDAGAQTGLKAATLNLRDFLTHVFPTSIVSAMAGNEVLQILVFSIFFGFGLSAIDRAYADPMVHLLEGLARVMFKVTDAVMRLAPVAVFAAIAAVVTVQGLGVLVDYGKFIASFYAGLAVLWALLIGAGWLVLGRATPRLLRLLRAPMIVAFSTASSEAAFPRTVEVLGRFGVRPRVTGFVLPLGYSFNLDGSMMYQALAALFIAQAFGIHLGFAEQVMMLLVMMVTSKGIAGVPRASLVVVAATVPMFGLPAAGILLIMGIDQILDMGRTVTNVLGNGLATAAVATWQGEIDAEATEETEAAPSPELAGAMPVRAAA</sequence>
<dbReference type="Proteomes" id="UP001055303">
    <property type="component" value="Unassembled WGS sequence"/>
</dbReference>
<proteinExistence type="inferred from homology"/>
<evidence type="ECO:0000256" key="6">
    <source>
        <dbReference type="ARBA" id="ARBA00022847"/>
    </source>
</evidence>
<dbReference type="EMBL" id="CABFVH010000009">
    <property type="protein sequence ID" value="VUF12256.1"/>
    <property type="molecule type" value="Genomic_DNA"/>
</dbReference>
<evidence type="ECO:0000256" key="9">
    <source>
        <dbReference type="SAM" id="MobiDB-lite"/>
    </source>
</evidence>
<evidence type="ECO:0000313" key="14">
    <source>
        <dbReference type="Proteomes" id="UP001055303"/>
    </source>
</evidence>
<dbReference type="PRINTS" id="PR00173">
    <property type="entry name" value="EDTRNSPORT"/>
</dbReference>
<dbReference type="GO" id="GO:0005886">
    <property type="term" value="C:plasma membrane"/>
    <property type="evidence" value="ECO:0007669"/>
    <property type="project" value="UniProtKB-SubCell"/>
</dbReference>
<evidence type="ECO:0000256" key="3">
    <source>
        <dbReference type="ARBA" id="ARBA00022448"/>
    </source>
</evidence>
<reference evidence="11" key="3">
    <citation type="submission" date="2021-08" db="EMBL/GenBank/DDBJ databases">
        <authorList>
            <person name="Tani A."/>
            <person name="Ola A."/>
            <person name="Ogura Y."/>
            <person name="Katsura K."/>
            <person name="Hayashi T."/>
        </authorList>
    </citation>
    <scope>NUCLEOTIDE SEQUENCE</scope>
    <source>
        <strain evidence="11">DSM 22415</strain>
    </source>
</reference>
<feature type="transmembrane region" description="Helical" evidence="10">
    <location>
        <begin position="380"/>
        <end position="403"/>
    </location>
</feature>
<comment type="subcellular location">
    <subcellularLocation>
        <location evidence="1">Cell inner membrane</location>
        <topology evidence="1">Multi-pass membrane protein</topology>
    </subcellularLocation>
</comment>
<evidence type="ECO:0000256" key="8">
    <source>
        <dbReference type="ARBA" id="ARBA00023136"/>
    </source>
</evidence>
<keyword evidence="4" id="KW-1003">Cell membrane</keyword>
<comment type="similarity">
    <text evidence="2">Belongs to the dicarboxylate/amino acid:cation symporter (DAACS) (TC 2.A.23) family.</text>
</comment>
<protein>
    <submittedName>
        <fullName evidence="12">Proton/glutamate-aspartate symporter</fullName>
    </submittedName>
</protein>
<feature type="compositionally biased region" description="Polar residues" evidence="9">
    <location>
        <begin position="1"/>
        <end position="21"/>
    </location>
</feature>
<keyword evidence="14" id="KW-1185">Reference proteome</keyword>
<evidence type="ECO:0000256" key="4">
    <source>
        <dbReference type="ARBA" id="ARBA00022475"/>
    </source>
</evidence>
<dbReference type="EMBL" id="BPQI01000125">
    <property type="protein sequence ID" value="GJD57895.1"/>
    <property type="molecule type" value="Genomic_DNA"/>
</dbReference>
<keyword evidence="7 10" id="KW-1133">Transmembrane helix</keyword>
<keyword evidence="5 10" id="KW-0812">Transmembrane</keyword>
<evidence type="ECO:0000256" key="10">
    <source>
        <dbReference type="SAM" id="Phobius"/>
    </source>
</evidence>
<keyword evidence="3" id="KW-0813">Transport</keyword>
<dbReference type="Gene3D" id="1.10.3860.10">
    <property type="entry name" value="Sodium:dicarboxylate symporter"/>
    <property type="match status" value="1"/>
</dbReference>
<dbReference type="GO" id="GO:0015293">
    <property type="term" value="F:symporter activity"/>
    <property type="evidence" value="ECO:0007669"/>
    <property type="project" value="UniProtKB-KW"/>
</dbReference>
<feature type="transmembrane region" description="Helical" evidence="10">
    <location>
        <begin position="33"/>
        <end position="54"/>
    </location>
</feature>